<comment type="caution">
    <text evidence="2">The sequence shown here is derived from an EMBL/GenBank/DDBJ whole genome shotgun (WGS) entry which is preliminary data.</text>
</comment>
<dbReference type="CDD" id="cd02208">
    <property type="entry name" value="cupin_RmlC-like"/>
    <property type="match status" value="1"/>
</dbReference>
<proteinExistence type="predicted"/>
<dbReference type="EMBL" id="JAAXLA010000011">
    <property type="protein sequence ID" value="NMH97327.1"/>
    <property type="molecule type" value="Genomic_DNA"/>
</dbReference>
<dbReference type="Gene3D" id="2.60.120.10">
    <property type="entry name" value="Jelly Rolls"/>
    <property type="match status" value="2"/>
</dbReference>
<protein>
    <submittedName>
        <fullName evidence="2">Cupin domain-containing protein</fullName>
    </submittedName>
</protein>
<evidence type="ECO:0000313" key="3">
    <source>
        <dbReference type="Proteomes" id="UP000820669"/>
    </source>
</evidence>
<dbReference type="Pfam" id="PF07883">
    <property type="entry name" value="Cupin_2"/>
    <property type="match status" value="1"/>
</dbReference>
<dbReference type="SUPFAM" id="SSF51182">
    <property type="entry name" value="RmlC-like cupins"/>
    <property type="match status" value="1"/>
</dbReference>
<dbReference type="InterPro" id="IPR013096">
    <property type="entry name" value="Cupin_2"/>
</dbReference>
<reference evidence="2 3" key="1">
    <citation type="submission" date="2020-04" db="EMBL/GenBank/DDBJ databases">
        <authorList>
            <person name="Klaysubun C."/>
            <person name="Duangmal K."/>
            <person name="Lipun K."/>
        </authorList>
    </citation>
    <scope>NUCLEOTIDE SEQUENCE [LARGE SCALE GENOMIC DNA]</scope>
    <source>
        <strain evidence="2 3">K10HN5</strain>
    </source>
</reference>
<dbReference type="InterPro" id="IPR014710">
    <property type="entry name" value="RmlC-like_jellyroll"/>
</dbReference>
<accession>A0ABX1S939</accession>
<gene>
    <name evidence="2" type="ORF">HF526_08370</name>
</gene>
<organism evidence="2 3">
    <name type="scientific">Pseudonocardia acidicola</name>
    <dbReference type="NCBI Taxonomy" id="2724939"/>
    <lineage>
        <taxon>Bacteria</taxon>
        <taxon>Bacillati</taxon>
        <taxon>Actinomycetota</taxon>
        <taxon>Actinomycetes</taxon>
        <taxon>Pseudonocardiales</taxon>
        <taxon>Pseudonocardiaceae</taxon>
        <taxon>Pseudonocardia</taxon>
    </lineage>
</organism>
<sequence length="364" mass="40763">MEASTAPRFLTDPYLDWTAGEGIPVIEDFGVDLLAVETAPWARLGAHGAFVHLKGRGDFIDVVVVEIPPGGSTEPQRHLYEEVVYVLSGTGSTTIESADGSRTHSFEWGPKSLFALPLNARYRHFNASGSEPARFASTTSLPIMMNLVHSEDFVFDHSGSFPERLGDDRFFTGEGEFIKMRPGRHMWETNFVPDLATFELQHWSARGAGGSNMMFVLADGTMHAHISEMPVGTYKKGHRHGADFHVYAVTGNGYSLLWYEGDEEFRRVDWRHGVVYAPPDMMFHQHFNTSPEPARYLAVAMGGLRYPFTTDKRKTFMGMDVSVRDGGRQIEYEHQDPRIHQLYIDELARRGLTARMDAVLGSGA</sequence>
<dbReference type="Proteomes" id="UP000820669">
    <property type="component" value="Unassembled WGS sequence"/>
</dbReference>
<name>A0ABX1S939_9PSEU</name>
<dbReference type="InterPro" id="IPR011051">
    <property type="entry name" value="RmlC_Cupin_sf"/>
</dbReference>
<evidence type="ECO:0000313" key="2">
    <source>
        <dbReference type="EMBL" id="NMH97327.1"/>
    </source>
</evidence>
<keyword evidence="3" id="KW-1185">Reference proteome</keyword>
<evidence type="ECO:0000259" key="1">
    <source>
        <dbReference type="Pfam" id="PF07883"/>
    </source>
</evidence>
<feature type="domain" description="Cupin type-2" evidence="1">
    <location>
        <begin position="64"/>
        <end position="135"/>
    </location>
</feature>